<dbReference type="GO" id="GO:0006935">
    <property type="term" value="P:chemotaxis"/>
    <property type="evidence" value="ECO:0007669"/>
    <property type="project" value="UniProtKB-KW"/>
</dbReference>
<name>A0A5C5GJ27_9RHOB</name>
<dbReference type="PANTHER" id="PTHR43484">
    <property type="match status" value="1"/>
</dbReference>
<dbReference type="PRINTS" id="PR00956">
    <property type="entry name" value="FLGMOTORFLIN"/>
</dbReference>
<dbReference type="InterPro" id="IPR001172">
    <property type="entry name" value="FliN_T3SS_HrcQb"/>
</dbReference>
<evidence type="ECO:0000313" key="9">
    <source>
        <dbReference type="EMBL" id="TNY33889.1"/>
    </source>
</evidence>
<comment type="similarity">
    <text evidence="2">Belongs to the FliN/MopA/SpaO family.</text>
</comment>
<evidence type="ECO:0000256" key="2">
    <source>
        <dbReference type="ARBA" id="ARBA00009226"/>
    </source>
</evidence>
<keyword evidence="5" id="KW-0145">Chemotaxis</keyword>
<keyword evidence="6" id="KW-0283">Flagellar rotation</keyword>
<dbReference type="GO" id="GO:0009425">
    <property type="term" value="C:bacterial-type flagellum basal body"/>
    <property type="evidence" value="ECO:0007669"/>
    <property type="project" value="InterPro"/>
</dbReference>
<evidence type="ECO:0000256" key="5">
    <source>
        <dbReference type="ARBA" id="ARBA00022500"/>
    </source>
</evidence>
<gene>
    <name evidence="9" type="ORF">FHY64_11680</name>
</gene>
<evidence type="ECO:0000256" key="1">
    <source>
        <dbReference type="ARBA" id="ARBA00004413"/>
    </source>
</evidence>
<dbReference type="OrthoDB" id="9790303at2"/>
<dbReference type="SUPFAM" id="SSF101801">
    <property type="entry name" value="Surface presentation of antigens (SPOA)"/>
    <property type="match status" value="1"/>
</dbReference>
<dbReference type="InterPro" id="IPR051469">
    <property type="entry name" value="FliN/MopA/SpaO"/>
</dbReference>
<evidence type="ECO:0000256" key="3">
    <source>
        <dbReference type="ARBA" id="ARBA00021897"/>
    </source>
</evidence>
<keyword evidence="4" id="KW-1003">Cell membrane</keyword>
<evidence type="ECO:0000256" key="7">
    <source>
        <dbReference type="ARBA" id="ARBA00023136"/>
    </source>
</evidence>
<dbReference type="GO" id="GO:0005886">
    <property type="term" value="C:plasma membrane"/>
    <property type="evidence" value="ECO:0007669"/>
    <property type="project" value="UniProtKB-SubCell"/>
</dbReference>
<accession>A0A5C5GJ27</accession>
<keyword evidence="7" id="KW-0472">Membrane</keyword>
<dbReference type="Proteomes" id="UP000314011">
    <property type="component" value="Unassembled WGS sequence"/>
</dbReference>
<evidence type="ECO:0000259" key="8">
    <source>
        <dbReference type="Pfam" id="PF01052"/>
    </source>
</evidence>
<dbReference type="GO" id="GO:0071973">
    <property type="term" value="P:bacterial-type flagellum-dependent cell motility"/>
    <property type="evidence" value="ECO:0007669"/>
    <property type="project" value="InterPro"/>
</dbReference>
<dbReference type="EMBL" id="VFFF01000001">
    <property type="protein sequence ID" value="TNY33889.1"/>
    <property type="molecule type" value="Genomic_DNA"/>
</dbReference>
<protein>
    <recommendedName>
        <fullName evidence="3">Flagellar motor switch protein FliN</fullName>
    </recommendedName>
</protein>
<comment type="subcellular location">
    <subcellularLocation>
        <location evidence="1">Cell membrane</location>
        <topology evidence="1">Peripheral membrane protein</topology>
        <orientation evidence="1">Cytoplasmic side</orientation>
    </subcellularLocation>
</comment>
<evidence type="ECO:0000256" key="6">
    <source>
        <dbReference type="ARBA" id="ARBA00022779"/>
    </source>
</evidence>
<feature type="domain" description="Flagellar motor switch protein FliN-like C-terminal" evidence="8">
    <location>
        <begin position="15"/>
        <end position="88"/>
    </location>
</feature>
<keyword evidence="9" id="KW-0969">Cilium</keyword>
<evidence type="ECO:0000313" key="10">
    <source>
        <dbReference type="Proteomes" id="UP000314011"/>
    </source>
</evidence>
<comment type="caution">
    <text evidence="9">The sequence shown here is derived from an EMBL/GenBank/DDBJ whole genome shotgun (WGS) entry which is preliminary data.</text>
</comment>
<dbReference type="AlphaFoldDB" id="A0A5C5GJ27"/>
<dbReference type="GO" id="GO:0003774">
    <property type="term" value="F:cytoskeletal motor activity"/>
    <property type="evidence" value="ECO:0007669"/>
    <property type="project" value="InterPro"/>
</dbReference>
<keyword evidence="9" id="KW-0966">Cell projection</keyword>
<dbReference type="Gene3D" id="2.30.330.10">
    <property type="entry name" value="SpoA-like"/>
    <property type="match status" value="1"/>
</dbReference>
<sequence length="95" mass="10079">MNDESWTEPTEGGPLRDVPIEVTVAVGRARPSVGELLALTENAVLPLDKTIDDPVDLYVGDRLIARGELQEMEGGEPGQLAIRLTEVVGAAVGQT</sequence>
<dbReference type="Pfam" id="PF01052">
    <property type="entry name" value="FliMN_C"/>
    <property type="match status" value="1"/>
</dbReference>
<keyword evidence="9" id="KW-0282">Flagellum</keyword>
<dbReference type="RefSeq" id="WP_140194714.1">
    <property type="nucleotide sequence ID" value="NZ_CP065915.1"/>
</dbReference>
<dbReference type="InterPro" id="IPR001543">
    <property type="entry name" value="FliN-like_C"/>
</dbReference>
<organism evidence="9 10">
    <name type="scientific">Pelagovum pacificum</name>
    <dbReference type="NCBI Taxonomy" id="2588711"/>
    <lineage>
        <taxon>Bacteria</taxon>
        <taxon>Pseudomonadati</taxon>
        <taxon>Pseudomonadota</taxon>
        <taxon>Alphaproteobacteria</taxon>
        <taxon>Rhodobacterales</taxon>
        <taxon>Paracoccaceae</taxon>
        <taxon>Pelagovum</taxon>
    </lineage>
</organism>
<dbReference type="InterPro" id="IPR036429">
    <property type="entry name" value="SpoA-like_sf"/>
</dbReference>
<proteinExistence type="inferred from homology"/>
<reference evidence="9 10" key="1">
    <citation type="submission" date="2019-06" db="EMBL/GenBank/DDBJ databases">
        <title>Genome of new Rhodobacteraceae sp. SM1903.</title>
        <authorList>
            <person name="Ren X."/>
        </authorList>
    </citation>
    <scope>NUCLEOTIDE SEQUENCE [LARGE SCALE GENOMIC DNA]</scope>
    <source>
        <strain evidence="9 10">SM1903</strain>
    </source>
</reference>
<keyword evidence="10" id="KW-1185">Reference proteome</keyword>
<evidence type="ECO:0000256" key="4">
    <source>
        <dbReference type="ARBA" id="ARBA00022475"/>
    </source>
</evidence>
<dbReference type="PANTHER" id="PTHR43484:SF1">
    <property type="entry name" value="FLAGELLAR MOTOR SWITCH PROTEIN FLIN"/>
    <property type="match status" value="1"/>
</dbReference>